<accession>A0A948THF2</accession>
<evidence type="ECO:0000256" key="8">
    <source>
        <dbReference type="SAM" id="MobiDB-lite"/>
    </source>
</evidence>
<comment type="function">
    <text evidence="7">Functions as a peptidoglycan terminase that cleaves nascent peptidoglycan strands endolytically to terminate their elongation.</text>
</comment>
<evidence type="ECO:0000313" key="10">
    <source>
        <dbReference type="Proteomes" id="UP000733611"/>
    </source>
</evidence>
<dbReference type="NCBIfam" id="TIGR00247">
    <property type="entry name" value="endolytic transglycosylase MltG"/>
    <property type="match status" value="1"/>
</dbReference>
<feature type="region of interest" description="Disordered" evidence="8">
    <location>
        <begin position="1"/>
        <end position="159"/>
    </location>
</feature>
<feature type="compositionally biased region" description="Low complexity" evidence="8">
    <location>
        <begin position="75"/>
        <end position="125"/>
    </location>
</feature>
<gene>
    <name evidence="7 9" type="primary">mltG</name>
    <name evidence="9" type="ORF">H9847_08855</name>
</gene>
<dbReference type="Proteomes" id="UP000733611">
    <property type="component" value="Unassembled WGS sequence"/>
</dbReference>
<dbReference type="GO" id="GO:0071555">
    <property type="term" value="P:cell wall organization"/>
    <property type="evidence" value="ECO:0007669"/>
    <property type="project" value="UniProtKB-KW"/>
</dbReference>
<sequence>MQKTRADQSQIRRRNAQRATRRIQEETEEEHIIEAMDLKRQPQHSVPLAMSEEIQANLRDHFKQQQKAQQEKAQQEQQRQKQQQSAKQRARAASAAVQRSAQSGNASSTGRAYSAGARAAAASSRYADEGSHSRDADRVAATADPHIPRSRSHLNAPQAPKESHVLRNVLLVFFLVVVLVGTGVVYRGYTMLQSLNTYQVVAHSEPYELKEGATLATVVRDLASRDYPEPILKLWVKLNHGYYPMIQQGKYAIDGVKTLPEILSDMREGNVIKIKLPKLALIEGMTVTTVLRRLAARTDLVQSPYLESIFANAAEFIQRTLVTSESDQSLLQAIGGTHASLEGLLMPATYDYEPEHTVTIDLVGQALTKMATFMRERYIDRDQSIDQVLKSPYEVLILASIVERESSLESERNIIAGVFLNRLKRGIMLQTDPTVMYGVSPDFKGPLRRSQLRHDTPYNTYTRVGLPPTPIAMPSESAIMAVLHPAETNALFFVAKGPDPQDGHLFSATLREHNKAVAAYRKAVREYKAEQQEQQ</sequence>
<feature type="compositionally biased region" description="Basic residues" evidence="8">
    <location>
        <begin position="11"/>
        <end position="21"/>
    </location>
</feature>
<keyword evidence="7" id="KW-0997">Cell inner membrane</keyword>
<comment type="subcellular location">
    <subcellularLocation>
        <location evidence="7">Cell inner membrane</location>
        <topology evidence="7">Single-pass membrane protein</topology>
    </subcellularLocation>
</comment>
<feature type="compositionally biased region" description="Basic and acidic residues" evidence="8">
    <location>
        <begin position="58"/>
        <end position="74"/>
    </location>
</feature>
<dbReference type="PANTHER" id="PTHR30518:SF2">
    <property type="entry name" value="ENDOLYTIC MUREIN TRANSGLYCOSYLASE"/>
    <property type="match status" value="1"/>
</dbReference>
<comment type="similarity">
    <text evidence="7">Belongs to the transglycosylase MltG family.</text>
</comment>
<evidence type="ECO:0000256" key="3">
    <source>
        <dbReference type="ARBA" id="ARBA00022989"/>
    </source>
</evidence>
<keyword evidence="3 7" id="KW-1133">Transmembrane helix</keyword>
<protein>
    <recommendedName>
        <fullName evidence="7">Endolytic murein transglycosylase</fullName>
        <ecNumber evidence="7">4.2.2.29</ecNumber>
    </recommendedName>
    <alternativeName>
        <fullName evidence="7">Peptidoglycan lytic transglycosylase</fullName>
    </alternativeName>
    <alternativeName>
        <fullName evidence="7">Peptidoglycan polymerization terminase</fullName>
    </alternativeName>
</protein>
<feature type="transmembrane region" description="Helical" evidence="7">
    <location>
        <begin position="169"/>
        <end position="189"/>
    </location>
</feature>
<keyword evidence="5 7" id="KW-0456">Lyase</keyword>
<comment type="catalytic activity">
    <reaction evidence="7">
        <text>a peptidoglycan chain = a peptidoglycan chain with N-acetyl-1,6-anhydromuramyl-[peptide] at the reducing end + a peptidoglycan chain with N-acetylglucosamine at the non-reducing end.</text>
        <dbReference type="EC" id="4.2.2.29"/>
    </reaction>
</comment>
<dbReference type="EC" id="4.2.2.29" evidence="7"/>
<keyword evidence="6 7" id="KW-0961">Cell wall biogenesis/degradation</keyword>
<evidence type="ECO:0000256" key="2">
    <source>
        <dbReference type="ARBA" id="ARBA00022692"/>
    </source>
</evidence>
<evidence type="ECO:0000256" key="7">
    <source>
        <dbReference type="HAMAP-Rule" id="MF_02065"/>
    </source>
</evidence>
<reference evidence="9" key="2">
    <citation type="submission" date="2021-04" db="EMBL/GenBank/DDBJ databases">
        <authorList>
            <person name="Gilroy R."/>
        </authorList>
    </citation>
    <scope>NUCLEOTIDE SEQUENCE</scope>
    <source>
        <strain evidence="9">378</strain>
    </source>
</reference>
<dbReference type="InterPro" id="IPR003770">
    <property type="entry name" value="MLTG-like"/>
</dbReference>
<feature type="compositionally biased region" description="Basic and acidic residues" evidence="8">
    <location>
        <begin position="22"/>
        <end position="40"/>
    </location>
</feature>
<dbReference type="Pfam" id="PF02618">
    <property type="entry name" value="YceG"/>
    <property type="match status" value="1"/>
</dbReference>
<organism evidence="9 10">
    <name type="scientific">Candidatus Anaerobiospirillum pullicola</name>
    <dbReference type="NCBI Taxonomy" id="2838451"/>
    <lineage>
        <taxon>Bacteria</taxon>
        <taxon>Pseudomonadati</taxon>
        <taxon>Pseudomonadota</taxon>
        <taxon>Gammaproteobacteria</taxon>
        <taxon>Aeromonadales</taxon>
        <taxon>Succinivibrionaceae</taxon>
        <taxon>Anaerobiospirillum</taxon>
    </lineage>
</organism>
<comment type="caution">
    <text evidence="9">The sequence shown here is derived from an EMBL/GenBank/DDBJ whole genome shotgun (WGS) entry which is preliminary data.</text>
</comment>
<feature type="compositionally biased region" description="Basic and acidic residues" evidence="8">
    <location>
        <begin position="126"/>
        <end position="138"/>
    </location>
</feature>
<dbReference type="Gene3D" id="3.30.160.60">
    <property type="entry name" value="Classic Zinc Finger"/>
    <property type="match status" value="1"/>
</dbReference>
<evidence type="ECO:0000256" key="6">
    <source>
        <dbReference type="ARBA" id="ARBA00023316"/>
    </source>
</evidence>
<dbReference type="EMBL" id="JAHLFE010000185">
    <property type="protein sequence ID" value="MBU3844951.1"/>
    <property type="molecule type" value="Genomic_DNA"/>
</dbReference>
<dbReference type="GO" id="GO:0005886">
    <property type="term" value="C:plasma membrane"/>
    <property type="evidence" value="ECO:0007669"/>
    <property type="project" value="UniProtKB-SubCell"/>
</dbReference>
<evidence type="ECO:0000256" key="4">
    <source>
        <dbReference type="ARBA" id="ARBA00023136"/>
    </source>
</evidence>
<feature type="site" description="Important for catalytic activity" evidence="7">
    <location>
        <position position="405"/>
    </location>
</feature>
<dbReference type="GO" id="GO:0009252">
    <property type="term" value="P:peptidoglycan biosynthetic process"/>
    <property type="evidence" value="ECO:0007669"/>
    <property type="project" value="UniProtKB-UniRule"/>
</dbReference>
<dbReference type="GO" id="GO:0008932">
    <property type="term" value="F:lytic endotransglycosylase activity"/>
    <property type="evidence" value="ECO:0007669"/>
    <property type="project" value="UniProtKB-UniRule"/>
</dbReference>
<keyword evidence="4 7" id="KW-0472">Membrane</keyword>
<keyword evidence="2 7" id="KW-0812">Transmembrane</keyword>
<proteinExistence type="inferred from homology"/>
<dbReference type="HAMAP" id="MF_02065">
    <property type="entry name" value="MltG"/>
    <property type="match status" value="1"/>
</dbReference>
<reference evidence="9" key="1">
    <citation type="journal article" date="2021" name="PeerJ">
        <title>Extensive microbial diversity within the chicken gut microbiome revealed by metagenomics and culture.</title>
        <authorList>
            <person name="Gilroy R."/>
            <person name="Ravi A."/>
            <person name="Getino M."/>
            <person name="Pursley I."/>
            <person name="Horton D.L."/>
            <person name="Alikhan N.F."/>
            <person name="Baker D."/>
            <person name="Gharbi K."/>
            <person name="Hall N."/>
            <person name="Watson M."/>
            <person name="Adriaenssens E.M."/>
            <person name="Foster-Nyarko E."/>
            <person name="Jarju S."/>
            <person name="Secka A."/>
            <person name="Antonio M."/>
            <person name="Oren A."/>
            <person name="Chaudhuri R.R."/>
            <person name="La Ragione R."/>
            <person name="Hildebrand F."/>
            <person name="Pallen M.J."/>
        </authorList>
    </citation>
    <scope>NUCLEOTIDE SEQUENCE</scope>
    <source>
        <strain evidence="9">378</strain>
    </source>
</reference>
<evidence type="ECO:0000256" key="1">
    <source>
        <dbReference type="ARBA" id="ARBA00022475"/>
    </source>
</evidence>
<evidence type="ECO:0000313" key="9">
    <source>
        <dbReference type="EMBL" id="MBU3844951.1"/>
    </source>
</evidence>
<evidence type="ECO:0000256" key="5">
    <source>
        <dbReference type="ARBA" id="ARBA00023239"/>
    </source>
</evidence>
<dbReference type="PANTHER" id="PTHR30518">
    <property type="entry name" value="ENDOLYTIC MUREIN TRANSGLYCOSYLASE"/>
    <property type="match status" value="1"/>
</dbReference>
<dbReference type="CDD" id="cd08010">
    <property type="entry name" value="MltG_like"/>
    <property type="match status" value="1"/>
</dbReference>
<name>A0A948THF2_9GAMM</name>
<dbReference type="AlphaFoldDB" id="A0A948THF2"/>
<keyword evidence="1 7" id="KW-1003">Cell membrane</keyword>